<evidence type="ECO:0000313" key="2">
    <source>
        <dbReference type="EMBL" id="PXW63238.1"/>
    </source>
</evidence>
<accession>A0A2V3UEC0</accession>
<name>A0A2V3UEC0_9HYPH</name>
<dbReference type="CDD" id="cd02440">
    <property type="entry name" value="AdoMet_MTases"/>
    <property type="match status" value="1"/>
</dbReference>
<keyword evidence="2" id="KW-0489">Methyltransferase</keyword>
<dbReference type="GO" id="GO:0032259">
    <property type="term" value="P:methylation"/>
    <property type="evidence" value="ECO:0007669"/>
    <property type="project" value="UniProtKB-KW"/>
</dbReference>
<dbReference type="EMBL" id="QJJK01000002">
    <property type="protein sequence ID" value="PXW63238.1"/>
    <property type="molecule type" value="Genomic_DNA"/>
</dbReference>
<dbReference type="Gene3D" id="3.40.50.150">
    <property type="entry name" value="Vaccinia Virus protein VP39"/>
    <property type="match status" value="1"/>
</dbReference>
<dbReference type="RefSeq" id="WP_110373395.1">
    <property type="nucleotide sequence ID" value="NZ_JAHBRY010000002.1"/>
</dbReference>
<comment type="caution">
    <text evidence="2">The sequence shown here is derived from an EMBL/GenBank/DDBJ whole genome shotgun (WGS) entry which is preliminary data.</text>
</comment>
<protein>
    <submittedName>
        <fullName evidence="2">Methyltransferase family protein</fullName>
    </submittedName>
</protein>
<dbReference type="InterPro" id="IPR029063">
    <property type="entry name" value="SAM-dependent_MTases_sf"/>
</dbReference>
<feature type="domain" description="Methyltransferase type 11" evidence="1">
    <location>
        <begin position="44"/>
        <end position="137"/>
    </location>
</feature>
<dbReference type="PANTHER" id="PTHR43591">
    <property type="entry name" value="METHYLTRANSFERASE"/>
    <property type="match status" value="1"/>
</dbReference>
<evidence type="ECO:0000313" key="3">
    <source>
        <dbReference type="Proteomes" id="UP000248021"/>
    </source>
</evidence>
<proteinExistence type="predicted"/>
<dbReference type="AlphaFoldDB" id="A0A2V3UEC0"/>
<dbReference type="InterPro" id="IPR013216">
    <property type="entry name" value="Methyltransf_11"/>
</dbReference>
<dbReference type="OrthoDB" id="9795634at2"/>
<organism evidence="2 3">
    <name type="scientific">Chelatococcus asaccharovorans</name>
    <dbReference type="NCBI Taxonomy" id="28210"/>
    <lineage>
        <taxon>Bacteria</taxon>
        <taxon>Pseudomonadati</taxon>
        <taxon>Pseudomonadota</taxon>
        <taxon>Alphaproteobacteria</taxon>
        <taxon>Hyphomicrobiales</taxon>
        <taxon>Chelatococcaceae</taxon>
        <taxon>Chelatococcus</taxon>
    </lineage>
</organism>
<dbReference type="SUPFAM" id="SSF53335">
    <property type="entry name" value="S-adenosyl-L-methionine-dependent methyltransferases"/>
    <property type="match status" value="1"/>
</dbReference>
<dbReference type="Pfam" id="PF08241">
    <property type="entry name" value="Methyltransf_11"/>
    <property type="match status" value="1"/>
</dbReference>
<keyword evidence="2" id="KW-0808">Transferase</keyword>
<sequence>MPDTSRHDAWVAGDSYDLYMGRWSRQIAPIFIDWLDAGEGRDWLEVGCGTGALSATVLARANPRSLLGIDPSEGFLERARAHVHDPRAVFQIGEAGALPVETGSRDVVVSALVLNFVPDRERALAEMRRVTRPGGAVGFYVWDYPGGGLGFVRAFWAAAAEIDPAAEELQENKRFPFCTPVELSALAERGGFVAVEARAIEAEAVFRNFDDFWHPFTLGTGPASGYCARLSPDTRRHLADKLAATLAPAQDGTLRFTTRAWAIRGRA</sequence>
<evidence type="ECO:0000259" key="1">
    <source>
        <dbReference type="Pfam" id="PF08241"/>
    </source>
</evidence>
<keyword evidence="3" id="KW-1185">Reference proteome</keyword>
<reference evidence="2 3" key="1">
    <citation type="submission" date="2018-05" db="EMBL/GenBank/DDBJ databases">
        <title>Genomic Encyclopedia of Type Strains, Phase IV (KMG-IV): sequencing the most valuable type-strain genomes for metagenomic binning, comparative biology and taxonomic classification.</title>
        <authorList>
            <person name="Goeker M."/>
        </authorList>
    </citation>
    <scope>NUCLEOTIDE SEQUENCE [LARGE SCALE GENOMIC DNA]</scope>
    <source>
        <strain evidence="2 3">DSM 6462</strain>
    </source>
</reference>
<gene>
    <name evidence="2" type="ORF">C7450_102153</name>
</gene>
<dbReference type="GO" id="GO:0008757">
    <property type="term" value="F:S-adenosylmethionine-dependent methyltransferase activity"/>
    <property type="evidence" value="ECO:0007669"/>
    <property type="project" value="InterPro"/>
</dbReference>
<dbReference type="Proteomes" id="UP000248021">
    <property type="component" value="Unassembled WGS sequence"/>
</dbReference>
<dbReference type="PANTHER" id="PTHR43591:SF110">
    <property type="entry name" value="RHODANESE DOMAIN-CONTAINING PROTEIN"/>
    <property type="match status" value="1"/>
</dbReference>